<evidence type="ECO:0000259" key="14">
    <source>
        <dbReference type="PROSITE" id="PS51061"/>
    </source>
</evidence>
<evidence type="ECO:0000256" key="5">
    <source>
        <dbReference type="ARBA" id="ARBA00022771"/>
    </source>
</evidence>
<keyword evidence="5 10" id="KW-0863">Zinc-finger</keyword>
<evidence type="ECO:0000256" key="3">
    <source>
        <dbReference type="ARBA" id="ARBA00022723"/>
    </source>
</evidence>
<feature type="domain" description="R3H" evidence="14">
    <location>
        <begin position="985"/>
        <end position="1053"/>
    </location>
</feature>
<dbReference type="PROSITE" id="PS51061">
    <property type="entry name" value="R3H"/>
    <property type="match status" value="1"/>
</dbReference>
<dbReference type="InterPro" id="IPR036867">
    <property type="entry name" value="R3H_dom_sf"/>
</dbReference>
<dbReference type="CDD" id="cd06008">
    <property type="entry name" value="NF-X1-zinc-finger"/>
    <property type="match status" value="6"/>
</dbReference>
<feature type="compositionally biased region" description="Basic and acidic residues" evidence="11">
    <location>
        <begin position="232"/>
        <end position="250"/>
    </location>
</feature>
<evidence type="ECO:0000256" key="9">
    <source>
        <dbReference type="ARBA" id="ARBA00023242"/>
    </source>
</evidence>
<evidence type="ECO:0000259" key="12">
    <source>
        <dbReference type="PROSITE" id="PS50016"/>
    </source>
</evidence>
<feature type="compositionally biased region" description="Low complexity" evidence="11">
    <location>
        <begin position="50"/>
        <end position="68"/>
    </location>
</feature>
<dbReference type="SUPFAM" id="SSF57850">
    <property type="entry name" value="RING/U-box"/>
    <property type="match status" value="1"/>
</dbReference>
<dbReference type="PANTHER" id="PTHR12360:SF12">
    <property type="entry name" value="TRANSCRIPTIONAL REPRESSOR NF-X1"/>
    <property type="match status" value="1"/>
</dbReference>
<dbReference type="GO" id="GO:0000122">
    <property type="term" value="P:negative regulation of transcription by RNA polymerase II"/>
    <property type="evidence" value="ECO:0007669"/>
    <property type="project" value="TreeGrafter"/>
</dbReference>
<reference evidence="15" key="1">
    <citation type="submission" date="2018-11" db="EMBL/GenBank/DDBJ databases">
        <authorList>
            <person name="Alioto T."/>
            <person name="Alioto T."/>
        </authorList>
    </citation>
    <scope>NUCLEOTIDE SEQUENCE</scope>
</reference>
<comment type="similarity">
    <text evidence="2">Belongs to the NFX1 family.</text>
</comment>
<dbReference type="CDD" id="cd16696">
    <property type="entry name" value="RING-CH-C4HC3_NFX1"/>
    <property type="match status" value="1"/>
</dbReference>
<feature type="domain" description="PHD-type" evidence="12">
    <location>
        <begin position="352"/>
        <end position="409"/>
    </location>
</feature>
<dbReference type="GO" id="GO:0000981">
    <property type="term" value="F:DNA-binding transcription factor activity, RNA polymerase II-specific"/>
    <property type="evidence" value="ECO:0007669"/>
    <property type="project" value="TreeGrafter"/>
</dbReference>
<evidence type="ECO:0000256" key="6">
    <source>
        <dbReference type="ARBA" id="ARBA00022833"/>
    </source>
</evidence>
<dbReference type="InterPro" id="IPR034078">
    <property type="entry name" value="NFX1_fam"/>
</dbReference>
<evidence type="ECO:0000256" key="2">
    <source>
        <dbReference type="ARBA" id="ARBA00007269"/>
    </source>
</evidence>
<gene>
    <name evidence="15" type="ORF">MGAL_10B092751</name>
</gene>
<sequence length="1132" mass="127996">MADGYKSYGEDYSQYFYYNQQYPPQFFYQYDPQNYNQGVDNSQNFYQGGSNPQPYYYQENQQNYYSQEPEGRENPHTHGLNERPGNPQNSRGRGGSRGKFPGSRGRGKQQSNADERHPPRPHFQEPISGNKERTDLNDSKENFPNSYRNKNYSENTRSRGRGRGQQYNSRQFHRHNTDREGNTDNYDRNQYYKGDRRRGDRYLMEDDRGGSNQSKQSEARNEYVREGYTQQRNEESSKKDTGIVYDKSRNSNDNSNGRQRTNERREGNWKDKNRQYSGGGRSSPHLVEMDKNRQYSGGGKSSPRLVEMNKNRQYSGGDKKFITKKQMMKKVLAGKVDETQRGLLIEQLTLGSYECMVCCETVKCHHAVWNCPGCFHAFHLICIKKWARSPAALMEGEGSGWRCPACQKVTDKFPNQYICFCGKIRDPQWDRMETPHSCGQVCGKSRGDNCSHQCNILCHPGPCPPCNAVVNRNCACGKESKSVKCSITDTMKCDTICGRVLNCGKHFCKASCHGGSCEPCEEIIVKECYGSHEKMEVTCGCVESFSKSYSCGNPCKKLLECGHHECDMVCHAGDCKTCETLPEVVTSCPCGATPLTDLSTEIRTSCTDPIPTCGQICNKPLGCGSPENIHKCQEKCHEGPCGPCDDVTTIRCRCDSKDKDFPCKEVHQFTEDNPFTCERRCNKKRSCGRHKCGQLCCVNEEHFCILQCGRKLSCELHKCDEPCHRGNCPPCLMTSYDELTCHCGSEVMLPPIPCGTKPPECRNLCSRQHDCDHTVYHYCHSDENCPPCTVLTEKRCMGNHELRKNIPCHQTNVSCGLPCNKVLPCQQHKCMKTCHADDCQKEGDSCIQPCRIKRKDCNHICGVPCHFGSPCPQTACKAEVLLMCKCGNKEAKVPCLSGAAHDTAEYQKLTVQSLAGSLHSGQPVDISQLGKKKLKRQLECDAECAVMERNRRMALALEIRNPDIAAKLGNPTYTDFLKDYAKQNPHFVSSIEKALSELVKSAKQSKHAHRSNSFSPGNRDQRRAIHELAECYGCETQSYDYEPKKNVVATAYRDKCWLPSVTLTSYVQRELHPKAPLPIPHVHSEAALKQSAKAARQSTDVLSDIKPPSRWEAKTDVKKHKPEIDYFDFSSN</sequence>
<name>A0A8B6FST1_MYTGA</name>
<dbReference type="InterPro" id="IPR019787">
    <property type="entry name" value="Znf_PHD-finger"/>
</dbReference>
<feature type="compositionally biased region" description="Polar residues" evidence="11">
    <location>
        <begin position="38"/>
        <end position="49"/>
    </location>
</feature>
<keyword evidence="16" id="KW-1185">Reference proteome</keyword>
<dbReference type="SUPFAM" id="SSF82708">
    <property type="entry name" value="R3H domain"/>
    <property type="match status" value="1"/>
</dbReference>
<comment type="caution">
    <text evidence="15">The sequence shown here is derived from an EMBL/GenBank/DDBJ whole genome shotgun (WGS) entry which is preliminary data.</text>
</comment>
<dbReference type="InterPro" id="IPR001841">
    <property type="entry name" value="Znf_RING"/>
</dbReference>
<dbReference type="PANTHER" id="PTHR12360">
    <property type="entry name" value="NUCLEAR TRANSCRIPTION FACTOR, X-BOX BINDING 1 NFX1"/>
    <property type="match status" value="1"/>
</dbReference>
<evidence type="ECO:0000259" key="13">
    <source>
        <dbReference type="PROSITE" id="PS50089"/>
    </source>
</evidence>
<dbReference type="GO" id="GO:0005634">
    <property type="term" value="C:nucleus"/>
    <property type="evidence" value="ECO:0007669"/>
    <property type="project" value="UniProtKB-SubCell"/>
</dbReference>
<evidence type="ECO:0000256" key="4">
    <source>
        <dbReference type="ARBA" id="ARBA00022737"/>
    </source>
</evidence>
<organism evidence="15 16">
    <name type="scientific">Mytilus galloprovincialis</name>
    <name type="common">Mediterranean mussel</name>
    <dbReference type="NCBI Taxonomy" id="29158"/>
    <lineage>
        <taxon>Eukaryota</taxon>
        <taxon>Metazoa</taxon>
        <taxon>Spiralia</taxon>
        <taxon>Lophotrochozoa</taxon>
        <taxon>Mollusca</taxon>
        <taxon>Bivalvia</taxon>
        <taxon>Autobranchia</taxon>
        <taxon>Pteriomorphia</taxon>
        <taxon>Mytilida</taxon>
        <taxon>Mytiloidea</taxon>
        <taxon>Mytilidae</taxon>
        <taxon>Mytilinae</taxon>
        <taxon>Mytilus</taxon>
    </lineage>
</organism>
<dbReference type="Proteomes" id="UP000596742">
    <property type="component" value="Unassembled WGS sequence"/>
</dbReference>
<dbReference type="GO" id="GO:0008270">
    <property type="term" value="F:zinc ion binding"/>
    <property type="evidence" value="ECO:0007669"/>
    <property type="project" value="UniProtKB-KW"/>
</dbReference>
<feature type="compositionally biased region" description="Basic and acidic residues" evidence="11">
    <location>
        <begin position="175"/>
        <end position="187"/>
    </location>
</feature>
<evidence type="ECO:0000256" key="10">
    <source>
        <dbReference type="PROSITE-ProRule" id="PRU00175"/>
    </source>
</evidence>
<dbReference type="PROSITE" id="PS50089">
    <property type="entry name" value="ZF_RING_2"/>
    <property type="match status" value="1"/>
</dbReference>
<feature type="compositionally biased region" description="Basic and acidic residues" evidence="11">
    <location>
        <begin position="69"/>
        <end position="81"/>
    </location>
</feature>
<comment type="subcellular location">
    <subcellularLocation>
        <location evidence="1">Nucleus</location>
    </subcellularLocation>
</comment>
<dbReference type="GO" id="GO:0000977">
    <property type="term" value="F:RNA polymerase II transcription regulatory region sequence-specific DNA binding"/>
    <property type="evidence" value="ECO:0007669"/>
    <property type="project" value="TreeGrafter"/>
</dbReference>
<dbReference type="AlphaFoldDB" id="A0A8B6FST1"/>
<dbReference type="SMART" id="SM00393">
    <property type="entry name" value="R3H"/>
    <property type="match status" value="1"/>
</dbReference>
<keyword evidence="8" id="KW-0804">Transcription</keyword>
<dbReference type="EMBL" id="UYJE01007247">
    <property type="protein sequence ID" value="VDI52962.1"/>
    <property type="molecule type" value="Genomic_DNA"/>
</dbReference>
<protein>
    <submittedName>
        <fullName evidence="15">Transcriptional repressor NF-X1</fullName>
    </submittedName>
</protein>
<evidence type="ECO:0000256" key="7">
    <source>
        <dbReference type="ARBA" id="ARBA00023015"/>
    </source>
</evidence>
<keyword evidence="4" id="KW-0677">Repeat</keyword>
<dbReference type="PROSITE" id="PS50016">
    <property type="entry name" value="ZF_PHD_2"/>
    <property type="match status" value="1"/>
</dbReference>
<feature type="compositionally biased region" description="Polar residues" evidence="11">
    <location>
        <begin position="142"/>
        <end position="155"/>
    </location>
</feature>
<evidence type="ECO:0000313" key="16">
    <source>
        <dbReference type="Proteomes" id="UP000596742"/>
    </source>
</evidence>
<dbReference type="Gene3D" id="3.30.1370.50">
    <property type="entry name" value="R3H-like domain"/>
    <property type="match status" value="1"/>
</dbReference>
<evidence type="ECO:0000313" key="15">
    <source>
        <dbReference type="EMBL" id="VDI52962.1"/>
    </source>
</evidence>
<feature type="domain" description="RING-type" evidence="13">
    <location>
        <begin position="355"/>
        <end position="407"/>
    </location>
</feature>
<dbReference type="OrthoDB" id="6512771at2759"/>
<keyword evidence="7" id="KW-0805">Transcription regulation</keyword>
<evidence type="ECO:0000256" key="1">
    <source>
        <dbReference type="ARBA" id="ARBA00004123"/>
    </source>
</evidence>
<feature type="compositionally biased region" description="Basic and acidic residues" evidence="11">
    <location>
        <begin position="193"/>
        <end position="209"/>
    </location>
</feature>
<keyword evidence="9" id="KW-0539">Nucleus</keyword>
<dbReference type="InterPro" id="IPR001374">
    <property type="entry name" value="R3H_dom"/>
</dbReference>
<keyword evidence="3" id="KW-0479">Metal-binding</keyword>
<evidence type="ECO:0000256" key="11">
    <source>
        <dbReference type="SAM" id="MobiDB-lite"/>
    </source>
</evidence>
<dbReference type="SMART" id="SM00438">
    <property type="entry name" value="ZnF_NFX"/>
    <property type="match status" value="9"/>
</dbReference>
<feature type="region of interest" description="Disordered" evidence="11">
    <location>
        <begin position="31"/>
        <end position="305"/>
    </location>
</feature>
<proteinExistence type="inferred from homology"/>
<feature type="compositionally biased region" description="Basic and acidic residues" evidence="11">
    <location>
        <begin position="130"/>
        <end position="141"/>
    </location>
</feature>
<keyword evidence="6" id="KW-0862">Zinc</keyword>
<dbReference type="Pfam" id="PF01424">
    <property type="entry name" value="R3H"/>
    <property type="match status" value="1"/>
</dbReference>
<feature type="compositionally biased region" description="Basic and acidic residues" evidence="11">
    <location>
        <begin position="260"/>
        <end position="274"/>
    </location>
</feature>
<evidence type="ECO:0000256" key="8">
    <source>
        <dbReference type="ARBA" id="ARBA00023163"/>
    </source>
</evidence>
<dbReference type="Pfam" id="PF01422">
    <property type="entry name" value="zf-NF-X1"/>
    <property type="match status" value="7"/>
</dbReference>
<dbReference type="InterPro" id="IPR000967">
    <property type="entry name" value="Znf_NFX1"/>
</dbReference>
<accession>A0A8B6FST1</accession>